<dbReference type="InterPro" id="IPR018378">
    <property type="entry name" value="C-type_lectin_CS"/>
</dbReference>
<dbReference type="PANTHER" id="PTHR22803">
    <property type="entry name" value="MANNOSE, PHOSPHOLIPASE, LECTIN RECEPTOR RELATED"/>
    <property type="match status" value="1"/>
</dbReference>
<dbReference type="GeneTree" id="ENSGT01030000234575"/>
<dbReference type="Pfam" id="PF00059">
    <property type="entry name" value="Lectin_C"/>
    <property type="match status" value="1"/>
</dbReference>
<dbReference type="GO" id="GO:0030246">
    <property type="term" value="F:carbohydrate binding"/>
    <property type="evidence" value="ECO:0007669"/>
    <property type="project" value="UniProtKB-KW"/>
</dbReference>
<dbReference type="InterPro" id="IPR001304">
    <property type="entry name" value="C-type_lectin-like"/>
</dbReference>
<dbReference type="Bgee" id="ENSORLG00000024541">
    <property type="expression patterns" value="Expressed in pharyngeal gill and 3 other cell types or tissues"/>
</dbReference>
<organism evidence="4 5">
    <name type="scientific">Oryzias latipes</name>
    <name type="common">Japanese rice fish</name>
    <name type="synonym">Japanese killifish</name>
    <dbReference type="NCBI Taxonomy" id="8090"/>
    <lineage>
        <taxon>Eukaryota</taxon>
        <taxon>Metazoa</taxon>
        <taxon>Chordata</taxon>
        <taxon>Craniata</taxon>
        <taxon>Vertebrata</taxon>
        <taxon>Euteleostomi</taxon>
        <taxon>Actinopterygii</taxon>
        <taxon>Neopterygii</taxon>
        <taxon>Teleostei</taxon>
        <taxon>Neoteleostei</taxon>
        <taxon>Acanthomorphata</taxon>
        <taxon>Ovalentaria</taxon>
        <taxon>Atherinomorphae</taxon>
        <taxon>Beloniformes</taxon>
        <taxon>Adrianichthyidae</taxon>
        <taxon>Oryziinae</taxon>
        <taxon>Oryzias</taxon>
    </lineage>
</organism>
<evidence type="ECO:0000313" key="4">
    <source>
        <dbReference type="Ensembl" id="ENSORLP00000044839.1"/>
    </source>
</evidence>
<evidence type="ECO:0000256" key="1">
    <source>
        <dbReference type="ARBA" id="ARBA00022734"/>
    </source>
</evidence>
<evidence type="ECO:0000259" key="3">
    <source>
        <dbReference type="PROSITE" id="PS50041"/>
    </source>
</evidence>
<dbReference type="SUPFAM" id="SSF56436">
    <property type="entry name" value="C-type lectin-like"/>
    <property type="match status" value="1"/>
</dbReference>
<dbReference type="InterPro" id="IPR016186">
    <property type="entry name" value="C-type_lectin-like/link_sf"/>
</dbReference>
<dbReference type="InterPro" id="IPR016187">
    <property type="entry name" value="CTDL_fold"/>
</dbReference>
<reference evidence="4" key="3">
    <citation type="submission" date="2025-09" db="UniProtKB">
        <authorList>
            <consortium name="Ensembl"/>
        </authorList>
    </citation>
    <scope>IDENTIFICATION</scope>
    <source>
        <strain evidence="4">Hd-rR</strain>
    </source>
</reference>
<sequence>EFSPVFPSNPGRNLLQGGIHLPHKFRGLKQSAQVGKTSTELLIRKTRCPEKWIRFGSSCYFLSGESKSWDEARESCRARKADLVVINTEGEKTFLFALRDKNVWIGLTDKVQEGTWKWVDGSPLTLQFWEENQPDNGGGMVAYGEEDCVEIRFIPGSWNDISCETSLRWICEKEATLFELF</sequence>
<reference evidence="4 5" key="1">
    <citation type="journal article" date="2007" name="Nature">
        <title>The medaka draft genome and insights into vertebrate genome evolution.</title>
        <authorList>
            <person name="Kasahara M."/>
            <person name="Naruse K."/>
            <person name="Sasaki S."/>
            <person name="Nakatani Y."/>
            <person name="Qu W."/>
            <person name="Ahsan B."/>
            <person name="Yamada T."/>
            <person name="Nagayasu Y."/>
            <person name="Doi K."/>
            <person name="Kasai Y."/>
            <person name="Jindo T."/>
            <person name="Kobayashi D."/>
            <person name="Shimada A."/>
            <person name="Toyoda A."/>
            <person name="Kuroki Y."/>
            <person name="Fujiyama A."/>
            <person name="Sasaki T."/>
            <person name="Shimizu A."/>
            <person name="Asakawa S."/>
            <person name="Shimizu N."/>
            <person name="Hashimoto S."/>
            <person name="Yang J."/>
            <person name="Lee Y."/>
            <person name="Matsushima K."/>
            <person name="Sugano S."/>
            <person name="Sakaizumi M."/>
            <person name="Narita T."/>
            <person name="Ohishi K."/>
            <person name="Haga S."/>
            <person name="Ohta F."/>
            <person name="Nomoto H."/>
            <person name="Nogata K."/>
            <person name="Morishita T."/>
            <person name="Endo T."/>
            <person name="Shin-I T."/>
            <person name="Takeda H."/>
            <person name="Morishita S."/>
            <person name="Kohara Y."/>
        </authorList>
    </citation>
    <scope>NUCLEOTIDE SEQUENCE [LARGE SCALE GENOMIC DNA]</scope>
    <source>
        <strain evidence="4 5">Hd-rR</strain>
    </source>
</reference>
<dbReference type="AlphaFoldDB" id="A0A3B3ILU7"/>
<dbReference type="Gene3D" id="3.10.100.10">
    <property type="entry name" value="Mannose-Binding Protein A, subunit A"/>
    <property type="match status" value="1"/>
</dbReference>
<feature type="domain" description="C-type lectin" evidence="3">
    <location>
        <begin position="55"/>
        <end position="172"/>
    </location>
</feature>
<dbReference type="InterPro" id="IPR033989">
    <property type="entry name" value="CD209-like_CTLD"/>
</dbReference>
<evidence type="ECO:0000256" key="2">
    <source>
        <dbReference type="ARBA" id="ARBA00023157"/>
    </source>
</evidence>
<dbReference type="Proteomes" id="UP000001038">
    <property type="component" value="Chromosome 21"/>
</dbReference>
<accession>A0A3B3ILU7</accession>
<proteinExistence type="predicted"/>
<keyword evidence="1" id="KW-0430">Lectin</keyword>
<keyword evidence="5" id="KW-1185">Reference proteome</keyword>
<reference evidence="4" key="2">
    <citation type="submission" date="2025-08" db="UniProtKB">
        <authorList>
            <consortium name="Ensembl"/>
        </authorList>
    </citation>
    <scope>IDENTIFICATION</scope>
    <source>
        <strain evidence="4">Hd-rR</strain>
    </source>
</reference>
<protein>
    <recommendedName>
        <fullName evidence="3">C-type lectin domain-containing protein</fullName>
    </recommendedName>
</protein>
<dbReference type="Ensembl" id="ENSORLT00000042655.1">
    <property type="protein sequence ID" value="ENSORLP00000044839.1"/>
    <property type="gene ID" value="ENSORLG00000024541.1"/>
</dbReference>
<evidence type="ECO:0000313" key="5">
    <source>
        <dbReference type="Proteomes" id="UP000001038"/>
    </source>
</evidence>
<dbReference type="SMART" id="SM00034">
    <property type="entry name" value="CLECT"/>
    <property type="match status" value="1"/>
</dbReference>
<keyword evidence="2" id="KW-1015">Disulfide bond</keyword>
<dbReference type="CDD" id="cd03590">
    <property type="entry name" value="CLECT_DC-SIGN_like"/>
    <property type="match status" value="1"/>
</dbReference>
<dbReference type="PROSITE" id="PS50041">
    <property type="entry name" value="C_TYPE_LECTIN_2"/>
    <property type="match status" value="1"/>
</dbReference>
<name>A0A3B3ILU7_ORYLA</name>
<dbReference type="InterPro" id="IPR050111">
    <property type="entry name" value="C-type_lectin/snaclec_domain"/>
</dbReference>
<dbReference type="PROSITE" id="PS00615">
    <property type="entry name" value="C_TYPE_LECTIN_1"/>
    <property type="match status" value="1"/>
</dbReference>